<protein>
    <submittedName>
        <fullName evidence="4">Ig-like domain-containing protein</fullName>
    </submittedName>
</protein>
<accession>A0A9E4ZIG9</accession>
<evidence type="ECO:0000313" key="5">
    <source>
        <dbReference type="Proteomes" id="UP001056766"/>
    </source>
</evidence>
<dbReference type="InterPro" id="IPR011047">
    <property type="entry name" value="Quinoprotein_ADH-like_sf"/>
</dbReference>
<dbReference type="InterPro" id="IPR018391">
    <property type="entry name" value="PQQ_b-propeller_rpt"/>
</dbReference>
<dbReference type="Gene3D" id="2.60.40.1080">
    <property type="match status" value="4"/>
</dbReference>
<sequence>MKQKKFKYGIMVCMLLMLMLAFTGAASAGELQAQTQSLEVVELTSANGDLASIKISGNSVVAAGKKIPLTATVIDASGSELEGIPVSWSSEDSNIAVIGATTGELIGVAPGKVKITAADSNSELNGSLEITVGEPLEHDLIVQQVITRTEHEYDEIYGVTMNDGIVYAFKKFNQRLYAFDLYGHELWQLRFGTSKTAGAKTVKPAFGEDGTIYVQFLERDNWGNMSVYAVNPNGTIKWHQEKISKNALMNPYPLIIGDQVIIGVYDGVYSLDAADGSENWYYKINNNSLSLDVADYRLYQSPVSDDSGNIYVIIEGSPVGIEDGKIQVLDINGNEKWNHTTFEGTMKWVTPPVISSSGTVYVTDDTHVIQALNPQDGSIITEDPLNDYVIEEDSEYEIISFLIGSDDTIYVSVNNNFKKHTRYYAINPDGTLKYTHENIHLGKGIMAVDDEGYLYYAKCVGGLAGGMGMFSVDPYGNEAGSIAAFGSSVAEYNNIYIDGNVLLSSRSKFGKFLIAKIDRGTPDVPAVLKISGKDREFGLNLEEVLGVSVYDAEGKALVGQEIVWQSSNSDIIEVLEDGNFKGKGLGTATLTATVNGIALSDSAKINVIRKASQPMTVEIISESGELIESLNVEYSIPYQLYGRILDQYGDVMPDEIISWECGISFGNAVDENGVLDPLDTGTYTISAISATDVTLSTQVPVTIERKPDVFTAIIPAEIAISNPGTITASPVNQYGEAITLESPVWVSSDENIVTISSEGEITAVACGNTTITCTSEGISQSHEVRVVPGFGYEWSKPYRSLNENSARDSNGNIYCFDSFTDKLLSINPDGVENWNLSMDAGDIHAGNSGNIYCLVKVSTGRYNLTSIAPDKTILWNTEVNIYSRIRNIAEAADGTVYVADGDRNIHKLYAIDSEGNEKWNRSFNTQLESFVLDNSGNIICTGNDGDNCKVFIIEDKGNEGNLSSTYTLENYSFSRISNLVVDNNGVLYGYIHDDEVGLSGVAAIENGNLKWISHFDPVRYITSVNPKLVLSSDGVLYFTSQAVYNSVLYAVDTDGNKLWEKHLYGMVNPDEAMRALGDIAVDDDGYVYIPVIKQEPYGYTTAPAQSNLMKINSDGKIVQRVTYPVEKYGSFTSIHINNDSVYVLGYGLEGDHLVKFSFEENQELVPEEIRISGLQNSLLENSSMQLEANVYSQMGTVISGETVTWSSSDESKATVDENGLVTAVSMGDVNIVATLENNPQISACYSLTIIYGSQYYVSPEDVNARTQQTIDYYKQTKCQSDWIAFGLWAAGEDINEEIYFNGDKSYIEGLREKIAASEELGSITEYEKTSLGILAAGCDPHDFGGMNLIEKIAYYPSLSQGINAAIWALVAFNAADAQIPEGANYDQEYMVNYLLEHKVGPGWSLGTNPDIDLTAMAIYSLAPYYNERADVKAAVDEAVEWLKTVQSDNGSFSCFGSAKTNTESTAQVIMALTSVGVDPQSEDFTRNGNPVSALLGNQLPDGSFSHTPSSASNGMSTNQALQALGALKQFNEKGVSTIFGDILTHEETDSIVKPSSKKSSSSSGRRLSIVSSVETPVPPVEEEDQTTEDETVADTTNDGDSARQNADDSGSQGEAEYQEPAPLESEPNTPGFEMIFAVIGILMSVYLAKKH</sequence>
<dbReference type="RefSeq" id="WP_250869379.1">
    <property type="nucleotide sequence ID" value="NZ_JAGSOI010000100.1"/>
</dbReference>
<dbReference type="SUPFAM" id="SSF50998">
    <property type="entry name" value="Quinoprotein alcohol dehydrogenase-like"/>
    <property type="match status" value="1"/>
</dbReference>
<dbReference type="Pfam" id="PF13360">
    <property type="entry name" value="PQQ_2"/>
    <property type="match status" value="1"/>
</dbReference>
<gene>
    <name evidence="4" type="ORF">KDK67_13470</name>
</gene>
<dbReference type="InterPro" id="IPR015943">
    <property type="entry name" value="WD40/YVTN_repeat-like_dom_sf"/>
</dbReference>
<reference evidence="4" key="1">
    <citation type="journal article" date="2021" name="mSystems">
        <title>Bacteria and Archaea Synergistically Convert Glycine Betaine to Biogenic Methane in the Formosa Cold Seep of the South China Sea.</title>
        <authorList>
            <person name="Li L."/>
            <person name="Zhang W."/>
            <person name="Zhang S."/>
            <person name="Song L."/>
            <person name="Sun Q."/>
            <person name="Zhang H."/>
            <person name="Xiang H."/>
            <person name="Dong X."/>
        </authorList>
    </citation>
    <scope>NUCLEOTIDE SEQUENCE</scope>
    <source>
        <strain evidence="4">LLY</strain>
    </source>
</reference>
<feature type="compositionally biased region" description="Polar residues" evidence="2">
    <location>
        <begin position="1598"/>
        <end position="1612"/>
    </location>
</feature>
<proteinExistence type="predicted"/>
<reference evidence="4" key="2">
    <citation type="submission" date="2021-04" db="EMBL/GenBank/DDBJ databases">
        <authorList>
            <person name="Dong X."/>
        </authorList>
    </citation>
    <scope>NUCLEOTIDE SEQUENCE</scope>
    <source>
        <strain evidence="4">LLY</strain>
    </source>
</reference>
<feature type="region of interest" description="Disordered" evidence="2">
    <location>
        <begin position="1548"/>
        <end position="1628"/>
    </location>
</feature>
<evidence type="ECO:0000256" key="2">
    <source>
        <dbReference type="SAM" id="MobiDB-lite"/>
    </source>
</evidence>
<evidence type="ECO:0000259" key="3">
    <source>
        <dbReference type="PROSITE" id="PS50835"/>
    </source>
</evidence>
<dbReference type="SMART" id="SM00564">
    <property type="entry name" value="PQQ"/>
    <property type="match status" value="8"/>
</dbReference>
<dbReference type="SUPFAM" id="SSF48239">
    <property type="entry name" value="Terpenoid cyclases/Protein prenyltransferases"/>
    <property type="match status" value="1"/>
</dbReference>
<dbReference type="SUPFAM" id="SSF49373">
    <property type="entry name" value="Invasin/intimin cell-adhesion fragments"/>
    <property type="match status" value="4"/>
</dbReference>
<comment type="caution">
    <text evidence="4">The sequence shown here is derived from an EMBL/GenBank/DDBJ whole genome shotgun (WGS) entry which is preliminary data.</text>
</comment>
<dbReference type="Gene3D" id="2.130.10.10">
    <property type="entry name" value="YVTN repeat-like/Quinoprotein amine dehydrogenase"/>
    <property type="match status" value="1"/>
</dbReference>
<keyword evidence="1" id="KW-0732">Signal</keyword>
<dbReference type="InterPro" id="IPR008930">
    <property type="entry name" value="Terpenoid_cyclase/PrenylTrfase"/>
</dbReference>
<dbReference type="InterPro" id="IPR007110">
    <property type="entry name" value="Ig-like_dom"/>
</dbReference>
<feature type="region of interest" description="Disordered" evidence="2">
    <location>
        <begin position="1480"/>
        <end position="1515"/>
    </location>
</feature>
<dbReference type="InterPro" id="IPR002372">
    <property type="entry name" value="PQQ_rpt_dom"/>
</dbReference>
<dbReference type="InterPro" id="IPR008964">
    <property type="entry name" value="Invasin/intimin_cell_adhesion"/>
</dbReference>
<dbReference type="Pfam" id="PF02368">
    <property type="entry name" value="Big_2"/>
    <property type="match status" value="3"/>
</dbReference>
<feature type="compositionally biased region" description="Acidic residues" evidence="2">
    <location>
        <begin position="1580"/>
        <end position="1592"/>
    </location>
</feature>
<organism evidence="4 5">
    <name type="scientific">Methanococcoides seepicolus</name>
    <dbReference type="NCBI Taxonomy" id="2828780"/>
    <lineage>
        <taxon>Archaea</taxon>
        <taxon>Methanobacteriati</taxon>
        <taxon>Methanobacteriota</taxon>
        <taxon>Stenosarchaea group</taxon>
        <taxon>Methanomicrobia</taxon>
        <taxon>Methanosarcinales</taxon>
        <taxon>Methanosarcinaceae</taxon>
        <taxon>Methanococcoides</taxon>
    </lineage>
</organism>
<evidence type="ECO:0000256" key="1">
    <source>
        <dbReference type="ARBA" id="ARBA00022729"/>
    </source>
</evidence>
<feature type="domain" description="Ig-like" evidence="3">
    <location>
        <begin position="743"/>
        <end position="865"/>
    </location>
</feature>
<dbReference type="SUPFAM" id="SSF63829">
    <property type="entry name" value="Calcium-dependent phosphotriesterase"/>
    <property type="match status" value="1"/>
</dbReference>
<dbReference type="PROSITE" id="PS50835">
    <property type="entry name" value="IG_LIKE"/>
    <property type="match status" value="1"/>
</dbReference>
<dbReference type="Proteomes" id="UP001056766">
    <property type="component" value="Unassembled WGS sequence"/>
</dbReference>
<dbReference type="InterPro" id="IPR026371">
    <property type="entry name" value="PGF_CTERM"/>
</dbReference>
<dbReference type="PANTHER" id="PTHR34512:SF30">
    <property type="entry name" value="OUTER MEMBRANE PROTEIN ASSEMBLY FACTOR BAMB"/>
    <property type="match status" value="1"/>
</dbReference>
<dbReference type="SMART" id="SM00635">
    <property type="entry name" value="BID_2"/>
    <property type="match status" value="4"/>
</dbReference>
<evidence type="ECO:0000313" key="4">
    <source>
        <dbReference type="EMBL" id="MCM1987967.1"/>
    </source>
</evidence>
<dbReference type="EMBL" id="JAGSOI010000100">
    <property type="protein sequence ID" value="MCM1987967.1"/>
    <property type="molecule type" value="Genomic_DNA"/>
</dbReference>
<dbReference type="Gene3D" id="1.50.10.20">
    <property type="match status" value="1"/>
</dbReference>
<feature type="compositionally biased region" description="Low complexity" evidence="2">
    <location>
        <begin position="1551"/>
        <end position="1575"/>
    </location>
</feature>
<dbReference type="PANTHER" id="PTHR34512">
    <property type="entry name" value="CELL SURFACE PROTEIN"/>
    <property type="match status" value="1"/>
</dbReference>
<feature type="compositionally biased region" description="Polar residues" evidence="2">
    <location>
        <begin position="1504"/>
        <end position="1515"/>
    </location>
</feature>
<dbReference type="InterPro" id="IPR003343">
    <property type="entry name" value="Big_2"/>
</dbReference>
<name>A0A9E4ZIG9_9EURY</name>
<keyword evidence="5" id="KW-1185">Reference proteome</keyword>
<dbReference type="Pfam" id="PF18204">
    <property type="entry name" value="PGF-CTERM"/>
    <property type="match status" value="1"/>
</dbReference>
<dbReference type="CDD" id="cd00688">
    <property type="entry name" value="ISOPREN_C2_like"/>
    <property type="match status" value="1"/>
</dbReference>